<sequence>MTTNGARTDVAVIEELLRAVEPLAIDAALEAERMHLEGEAQRRRMVELDLQQARYEASLAERRYAACDPDNRLIAAQPEKSWEATLRRVEACEARLNERQVRDDAAMPDFAGLAQDLKAA</sequence>
<comment type="caution">
    <text evidence="1">The sequence shown here is derived from an EMBL/GenBank/DDBJ whole genome shotgun (WGS) entry which is preliminary data.</text>
</comment>
<gene>
    <name evidence="1" type="ORF">N5J77_27920</name>
</gene>
<dbReference type="AlphaFoldDB" id="A0AA42X025"/>
<dbReference type="EMBL" id="JAOCKX010000079">
    <property type="protein sequence ID" value="MDH2134963.1"/>
    <property type="molecule type" value="Genomic_DNA"/>
</dbReference>
<accession>A0AA42X025</accession>
<evidence type="ECO:0000313" key="1">
    <source>
        <dbReference type="EMBL" id="MDH2134963.1"/>
    </source>
</evidence>
<organism evidence="1 2">
    <name type="scientific">Sphingobium yanoikuyae</name>
    <name type="common">Sphingomonas yanoikuyae</name>
    <dbReference type="NCBI Taxonomy" id="13690"/>
    <lineage>
        <taxon>Bacteria</taxon>
        <taxon>Pseudomonadati</taxon>
        <taxon>Pseudomonadota</taxon>
        <taxon>Alphaproteobacteria</taxon>
        <taxon>Sphingomonadales</taxon>
        <taxon>Sphingomonadaceae</taxon>
        <taxon>Sphingobium</taxon>
    </lineage>
</organism>
<name>A0AA42X025_SPHYA</name>
<reference evidence="1" key="1">
    <citation type="submission" date="2022-09" db="EMBL/GenBank/DDBJ databases">
        <title>Intensive care unit water sources are persistently colonized with multi-drug resistant bacteria and are the site of extensive horizontal gene transfer of antibiotic resistance genes.</title>
        <authorList>
            <person name="Diorio-Toth L."/>
        </authorList>
    </citation>
    <scope>NUCLEOTIDE SEQUENCE</scope>
    <source>
        <strain evidence="1">GD03659</strain>
    </source>
</reference>
<evidence type="ECO:0000313" key="2">
    <source>
        <dbReference type="Proteomes" id="UP001162318"/>
    </source>
</evidence>
<proteinExistence type="predicted"/>
<dbReference type="RefSeq" id="WP_279728986.1">
    <property type="nucleotide sequence ID" value="NZ_JAOCKX010000079.1"/>
</dbReference>
<dbReference type="Proteomes" id="UP001162318">
    <property type="component" value="Unassembled WGS sequence"/>
</dbReference>
<protein>
    <submittedName>
        <fullName evidence="1">Uncharacterized protein</fullName>
    </submittedName>
</protein>